<name>A0ABR4DK60_9PEZI</name>
<dbReference type="EMBL" id="JAZGUE010000002">
    <property type="protein sequence ID" value="KAL2270231.1"/>
    <property type="molecule type" value="Genomic_DNA"/>
</dbReference>
<comment type="caution">
    <text evidence="3">The sequence shown here is derived from an EMBL/GenBank/DDBJ whole genome shotgun (WGS) entry which is preliminary data.</text>
</comment>
<dbReference type="RefSeq" id="XP_070868955.1">
    <property type="nucleotide sequence ID" value="XM_071008683.1"/>
</dbReference>
<keyword evidence="4" id="KW-1185">Reference proteome</keyword>
<feature type="region of interest" description="Disordered" evidence="1">
    <location>
        <begin position="144"/>
        <end position="163"/>
    </location>
</feature>
<evidence type="ECO:0000259" key="2">
    <source>
        <dbReference type="Pfam" id="PF23155"/>
    </source>
</evidence>
<organism evidence="3 4">
    <name type="scientific">Remersonia thermophila</name>
    <dbReference type="NCBI Taxonomy" id="72144"/>
    <lineage>
        <taxon>Eukaryota</taxon>
        <taxon>Fungi</taxon>
        <taxon>Dikarya</taxon>
        <taxon>Ascomycota</taxon>
        <taxon>Pezizomycotina</taxon>
        <taxon>Sordariomycetes</taxon>
        <taxon>Sordariomycetidae</taxon>
        <taxon>Sordariales</taxon>
        <taxon>Sordariales incertae sedis</taxon>
        <taxon>Remersonia</taxon>
    </lineage>
</organism>
<sequence length="205" mass="22380">MPILTTTTRVTYATRLPRGTTHASALAMLADHEFFLACGPHMAKYERITASDDNAAKQSRPAGPEIPDFVKEKLRGGSSGNAQLPEPHRYRVTDNVNAGLASMFGTHVVSEYEFVHLPDGGGLYVRVRSPMGIVMDSLWEVREADQGQDDEPDSGSGSAPDLDLVQNGAITASRFLVGVVKGQCDDGSMEIHRRLVKRLEEREVD</sequence>
<evidence type="ECO:0000313" key="4">
    <source>
        <dbReference type="Proteomes" id="UP001600064"/>
    </source>
</evidence>
<accession>A0ABR4DK60</accession>
<dbReference type="GeneID" id="98123327"/>
<evidence type="ECO:0000256" key="1">
    <source>
        <dbReference type="SAM" id="MobiDB-lite"/>
    </source>
</evidence>
<gene>
    <name evidence="3" type="ORF">VTJ83DRAFT_2415</name>
</gene>
<protein>
    <recommendedName>
        <fullName evidence="2">DUF7053 domain-containing protein</fullName>
    </recommendedName>
</protein>
<reference evidence="3 4" key="1">
    <citation type="journal article" date="2024" name="Commun. Biol.">
        <title>Comparative genomic analysis of thermophilic fungi reveals convergent evolutionary adaptations and gene losses.</title>
        <authorList>
            <person name="Steindorff A.S."/>
            <person name="Aguilar-Pontes M.V."/>
            <person name="Robinson A.J."/>
            <person name="Andreopoulos B."/>
            <person name="LaButti K."/>
            <person name="Kuo A."/>
            <person name="Mondo S."/>
            <person name="Riley R."/>
            <person name="Otillar R."/>
            <person name="Haridas S."/>
            <person name="Lipzen A."/>
            <person name="Grimwood J."/>
            <person name="Schmutz J."/>
            <person name="Clum A."/>
            <person name="Reid I.D."/>
            <person name="Moisan M.C."/>
            <person name="Butler G."/>
            <person name="Nguyen T.T.M."/>
            <person name="Dewar K."/>
            <person name="Conant G."/>
            <person name="Drula E."/>
            <person name="Henrissat B."/>
            <person name="Hansel C."/>
            <person name="Singer S."/>
            <person name="Hutchinson M.I."/>
            <person name="de Vries R.P."/>
            <person name="Natvig D.O."/>
            <person name="Powell A.J."/>
            <person name="Tsang A."/>
            <person name="Grigoriev I.V."/>
        </authorList>
    </citation>
    <scope>NUCLEOTIDE SEQUENCE [LARGE SCALE GENOMIC DNA]</scope>
    <source>
        <strain evidence="3 4">ATCC 22073</strain>
    </source>
</reference>
<dbReference type="Proteomes" id="UP001600064">
    <property type="component" value="Unassembled WGS sequence"/>
</dbReference>
<dbReference type="PANTHER" id="PTHR38117">
    <property type="entry name" value="NACHT AND WD40 DOMAIN PROTEIN"/>
    <property type="match status" value="1"/>
</dbReference>
<dbReference type="PANTHER" id="PTHR38117:SF1">
    <property type="entry name" value="DUF3074 DOMAIN-CONTAINING PROTEIN"/>
    <property type="match status" value="1"/>
</dbReference>
<dbReference type="InterPro" id="IPR055481">
    <property type="entry name" value="DUF7053"/>
</dbReference>
<proteinExistence type="predicted"/>
<dbReference type="Pfam" id="PF23155">
    <property type="entry name" value="DUF7053"/>
    <property type="match status" value="1"/>
</dbReference>
<evidence type="ECO:0000313" key="3">
    <source>
        <dbReference type="EMBL" id="KAL2270231.1"/>
    </source>
</evidence>
<feature type="domain" description="DUF7053" evidence="2">
    <location>
        <begin position="6"/>
        <end position="200"/>
    </location>
</feature>